<dbReference type="Proteomes" id="UP000008827">
    <property type="component" value="Chromosome 3"/>
</dbReference>
<feature type="transmembrane region" description="Helical" evidence="10">
    <location>
        <begin position="392"/>
        <end position="408"/>
    </location>
</feature>
<evidence type="ECO:0000256" key="3">
    <source>
        <dbReference type="ARBA" id="ARBA00022528"/>
    </source>
</evidence>
<organism evidence="11">
    <name type="scientific">Glycine max</name>
    <name type="common">Soybean</name>
    <name type="synonym">Glycine hispida</name>
    <dbReference type="NCBI Taxonomy" id="3847"/>
    <lineage>
        <taxon>Eukaryota</taxon>
        <taxon>Viridiplantae</taxon>
        <taxon>Streptophyta</taxon>
        <taxon>Embryophyta</taxon>
        <taxon>Tracheophyta</taxon>
        <taxon>Spermatophyta</taxon>
        <taxon>Magnoliopsida</taxon>
        <taxon>eudicotyledons</taxon>
        <taxon>Gunneridae</taxon>
        <taxon>Pentapetalae</taxon>
        <taxon>rosids</taxon>
        <taxon>fabids</taxon>
        <taxon>Fabales</taxon>
        <taxon>Fabaceae</taxon>
        <taxon>Papilionoideae</taxon>
        <taxon>50 kb inversion clade</taxon>
        <taxon>NPAAA clade</taxon>
        <taxon>indigoferoid/millettioid clade</taxon>
        <taxon>Phaseoleae</taxon>
        <taxon>Glycine</taxon>
        <taxon>Glycine subgen. Soja</taxon>
    </lineage>
</organism>
<comment type="similarity">
    <text evidence="2">Belongs to the UbiA prenyltransferase family.</text>
</comment>
<dbReference type="PANTHER" id="PTHR43009">
    <property type="entry name" value="HOMOGENTISATE SOLANESYLTRANSFERASE, CHLOROPLASTIC"/>
    <property type="match status" value="1"/>
</dbReference>
<feature type="transmembrane region" description="Helical" evidence="10">
    <location>
        <begin position="221"/>
        <end position="242"/>
    </location>
</feature>
<keyword evidence="8 10" id="KW-1133">Transmembrane helix</keyword>
<dbReference type="InterPro" id="IPR000537">
    <property type="entry name" value="UbiA_prenyltransferase"/>
</dbReference>
<dbReference type="OMA" id="PKPLMFF"/>
<proteinExistence type="inferred from homology"/>
<dbReference type="Gramene" id="RCW19474">
    <property type="protein sequence ID" value="RCW19474"/>
    <property type="gene ID" value="GLYMA_03G033100"/>
</dbReference>
<keyword evidence="4" id="KW-0934">Plastid</keyword>
<dbReference type="CDD" id="cd13960">
    <property type="entry name" value="PT_UbiA_HPT1"/>
    <property type="match status" value="1"/>
</dbReference>
<evidence type="ECO:0000256" key="2">
    <source>
        <dbReference type="ARBA" id="ARBA00005985"/>
    </source>
</evidence>
<evidence type="ECO:0000256" key="10">
    <source>
        <dbReference type="SAM" id="Phobius"/>
    </source>
</evidence>
<dbReference type="Gene3D" id="1.20.120.1780">
    <property type="entry name" value="UbiA prenyltransferase"/>
    <property type="match status" value="1"/>
</dbReference>
<evidence type="ECO:0000256" key="7">
    <source>
        <dbReference type="ARBA" id="ARBA00022946"/>
    </source>
</evidence>
<evidence type="ECO:0000313" key="12">
    <source>
        <dbReference type="EnsemblPlants" id="RCW19474"/>
    </source>
</evidence>
<evidence type="ECO:0000256" key="6">
    <source>
        <dbReference type="ARBA" id="ARBA00022692"/>
    </source>
</evidence>
<keyword evidence="5" id="KW-0808">Transferase</keyword>
<reference evidence="11 12" key="1">
    <citation type="journal article" date="2010" name="Nature">
        <title>Genome sequence of the palaeopolyploid soybean.</title>
        <authorList>
            <person name="Schmutz J."/>
            <person name="Cannon S.B."/>
            <person name="Schlueter J."/>
            <person name="Ma J."/>
            <person name="Mitros T."/>
            <person name="Nelson W."/>
            <person name="Hyten D.L."/>
            <person name="Song Q."/>
            <person name="Thelen J.J."/>
            <person name="Cheng J."/>
            <person name="Xu D."/>
            <person name="Hellsten U."/>
            <person name="May G.D."/>
            <person name="Yu Y."/>
            <person name="Sakurai T."/>
            <person name="Umezawa T."/>
            <person name="Bhattacharyya M.K."/>
            <person name="Sandhu D."/>
            <person name="Valliyodan B."/>
            <person name="Lindquist E."/>
            <person name="Peto M."/>
            <person name="Grant D."/>
            <person name="Shu S."/>
            <person name="Goodstein D."/>
            <person name="Barry K."/>
            <person name="Futrell-Griggs M."/>
            <person name="Abernathy B."/>
            <person name="Du J."/>
            <person name="Tian Z."/>
            <person name="Zhu L."/>
            <person name="Gill N."/>
            <person name="Joshi T."/>
            <person name="Libault M."/>
            <person name="Sethuraman A."/>
            <person name="Zhang X.-C."/>
            <person name="Shinozaki K."/>
            <person name="Nguyen H.T."/>
            <person name="Wing R.A."/>
            <person name="Cregan P."/>
            <person name="Specht J."/>
            <person name="Grimwood J."/>
            <person name="Rokhsar D."/>
            <person name="Stacey G."/>
            <person name="Shoemaker R.C."/>
            <person name="Jackson S.A."/>
        </authorList>
    </citation>
    <scope>NUCLEOTIDE SEQUENCE [LARGE SCALE GENOMIC DNA]</scope>
    <source>
        <strain evidence="12">cv. Williams 82</strain>
        <tissue evidence="11">Callus</tissue>
    </source>
</reference>
<sequence length="412" mass="46709">MASLILISSPNACSITTGGNLRRSKHSTKNFYYASFGELKASQEKRATQTEYNHLRLQQSSLNHYYKCIEGGSTYQQYTRKYVLKAVPRPSFDFEPHASDPKNILDSVKKLLVAFYWFCYPYSMIGQMLSIISTSLLAVEKLSYISPLFFIGVLQAMVPQLFMSIYMNGVNQLFDVEIDKINKPHLPLASGQLSFRTGAIIVASCLTLSLWISWIVGSWPLIWNIGLCSLIWTAYSINAPLLRWKRHPLLAAMCIFATMALIFPITIFLHIQTFVLKRPTVFSRSLIFEVAFMSLYSIGIALYKDVPDIEGDKAFGIHSISARLGQKWVFWLCVFLFEMAFGVGLLAGASSSYLWIKIVTGLGYAVLASVLWHQAKIVDLKSKTSMRSFYMLIWKLLYVAYFLMPLISQGCH</sequence>
<accession>A0A368UID1</accession>
<dbReference type="GO" id="GO:0031969">
    <property type="term" value="C:chloroplast membrane"/>
    <property type="evidence" value="ECO:0007669"/>
    <property type="project" value="UniProtKB-SubCell"/>
</dbReference>
<dbReference type="GO" id="GO:0004659">
    <property type="term" value="F:prenyltransferase activity"/>
    <property type="evidence" value="ECO:0007669"/>
    <property type="project" value="InterPro"/>
</dbReference>
<feature type="transmembrane region" description="Helical" evidence="10">
    <location>
        <begin position="328"/>
        <end position="347"/>
    </location>
</feature>
<dbReference type="Pfam" id="PF01040">
    <property type="entry name" value="UbiA"/>
    <property type="match status" value="1"/>
</dbReference>
<keyword evidence="6 10" id="KW-0812">Transmembrane</keyword>
<keyword evidence="13" id="KW-1185">Reference proteome</keyword>
<dbReference type="EnsemblPlants" id="RCW19474">
    <property type="protein sequence ID" value="RCW19474"/>
    <property type="gene ID" value="GLYMA_03G033100"/>
</dbReference>
<dbReference type="Gene3D" id="1.10.357.140">
    <property type="entry name" value="UbiA prenyltransferase"/>
    <property type="match status" value="1"/>
</dbReference>
<dbReference type="AlphaFoldDB" id="A0A368UID1"/>
<feature type="transmembrane region" description="Helical" evidence="10">
    <location>
        <begin position="193"/>
        <end position="215"/>
    </location>
</feature>
<dbReference type="NCBIfam" id="NF009525">
    <property type="entry name" value="PRK12887.1"/>
    <property type="match status" value="1"/>
</dbReference>
<keyword evidence="9 10" id="KW-0472">Membrane</keyword>
<feature type="transmembrane region" description="Helical" evidence="10">
    <location>
        <begin position="144"/>
        <end position="163"/>
    </location>
</feature>
<evidence type="ECO:0000313" key="11">
    <source>
        <dbReference type="EMBL" id="RCW19474.1"/>
    </source>
</evidence>
<feature type="transmembrane region" description="Helical" evidence="10">
    <location>
        <begin position="281"/>
        <end position="303"/>
    </location>
</feature>
<evidence type="ECO:0000256" key="5">
    <source>
        <dbReference type="ARBA" id="ARBA00022679"/>
    </source>
</evidence>
<reference evidence="12" key="3">
    <citation type="submission" date="2019-01" db="UniProtKB">
        <authorList>
            <consortium name="EnsemblPlants"/>
        </authorList>
    </citation>
    <scope>IDENTIFICATION</scope>
    <source>
        <strain evidence="12">Williams 82</strain>
    </source>
</reference>
<name>A0A368UID1_SOYBN</name>
<protein>
    <submittedName>
        <fullName evidence="11 12">Uncharacterized protein</fullName>
    </submittedName>
</protein>
<feature type="transmembrane region" description="Helical" evidence="10">
    <location>
        <begin position="249"/>
        <end position="269"/>
    </location>
</feature>
<feature type="transmembrane region" description="Helical" evidence="10">
    <location>
        <begin position="111"/>
        <end position="132"/>
    </location>
</feature>
<dbReference type="STRING" id="3847.A0A368UID1"/>
<keyword evidence="3" id="KW-0150">Chloroplast</keyword>
<evidence type="ECO:0000256" key="1">
    <source>
        <dbReference type="ARBA" id="ARBA00004508"/>
    </source>
</evidence>
<reference evidence="11" key="2">
    <citation type="submission" date="2018-07" db="EMBL/GenBank/DDBJ databases">
        <title>WGS assembly of Glycine max.</title>
        <authorList>
            <person name="Schmutz J."/>
            <person name="Cannon S."/>
            <person name="Schlueter J."/>
            <person name="Ma J."/>
            <person name="Mitros T."/>
            <person name="Nelson W."/>
            <person name="Hyten D."/>
            <person name="Song Q."/>
            <person name="Thelen J."/>
            <person name="Cheng J."/>
            <person name="Xu D."/>
            <person name="Hellsten U."/>
            <person name="May G."/>
            <person name="Yu Y."/>
            <person name="Sakurai T."/>
            <person name="Umezawa T."/>
            <person name="Bhattacharyya M."/>
            <person name="Sandhu D."/>
            <person name="Valliyodan B."/>
            <person name="Lindquist E."/>
            <person name="Peto M."/>
            <person name="Grant D."/>
            <person name="Shu S."/>
            <person name="Goodstein D."/>
            <person name="Barry K."/>
            <person name="Futrell-Griggs M."/>
            <person name="Abernathy B."/>
            <person name="Du J."/>
            <person name="Tian Z."/>
            <person name="Zhu L."/>
            <person name="Gill N."/>
            <person name="Joshi T."/>
            <person name="Libault M."/>
            <person name="Sethuraman A."/>
            <person name="Zhang X."/>
            <person name="Shinozaki K."/>
            <person name="Nguyen H."/>
            <person name="Wing R."/>
            <person name="Cregan P."/>
            <person name="Specht J."/>
            <person name="Grimwood J."/>
            <person name="Rokhsar D."/>
            <person name="Stacey G."/>
            <person name="Shoemaker R."/>
            <person name="Jackson S."/>
        </authorList>
    </citation>
    <scope>NUCLEOTIDE SEQUENCE</scope>
    <source>
        <tissue evidence="11">Callus</tissue>
    </source>
</reference>
<keyword evidence="7" id="KW-0809">Transit peptide</keyword>
<dbReference type="InterPro" id="IPR044502">
    <property type="entry name" value="AtHST-like"/>
</dbReference>
<evidence type="ECO:0000256" key="9">
    <source>
        <dbReference type="ARBA" id="ARBA00023136"/>
    </source>
</evidence>
<dbReference type="InterPro" id="IPR044878">
    <property type="entry name" value="UbiA_sf"/>
</dbReference>
<gene>
    <name evidence="12" type="primary">PT03</name>
    <name evidence="11" type="ORF">GLYMA_03G033100</name>
</gene>
<evidence type="ECO:0000256" key="4">
    <source>
        <dbReference type="ARBA" id="ARBA00022640"/>
    </source>
</evidence>
<evidence type="ECO:0000256" key="8">
    <source>
        <dbReference type="ARBA" id="ARBA00022989"/>
    </source>
</evidence>
<dbReference type="SMR" id="A0A368UID1"/>
<dbReference type="EMBL" id="CM000836">
    <property type="protein sequence ID" value="RCW19474.1"/>
    <property type="molecule type" value="Genomic_DNA"/>
</dbReference>
<dbReference type="OrthoDB" id="1502398at2759"/>
<dbReference type="PaxDb" id="3847-GLYMA03G03910.2"/>
<dbReference type="PANTHER" id="PTHR43009:SF6">
    <property type="entry name" value="HOMOGENTISATE PHYTYLTRANSFERASE 1, CHLOROPLASTIC"/>
    <property type="match status" value="1"/>
</dbReference>
<evidence type="ECO:0000313" key="13">
    <source>
        <dbReference type="Proteomes" id="UP000008827"/>
    </source>
</evidence>
<comment type="subcellular location">
    <subcellularLocation>
        <location evidence="1">Plastid</location>
        <location evidence="1">Chloroplast membrane</location>
        <topology evidence="1">Multi-pass membrane protein</topology>
    </subcellularLocation>
</comment>
<feature type="transmembrane region" description="Helical" evidence="10">
    <location>
        <begin position="353"/>
        <end position="372"/>
    </location>
</feature>